<name>A0AAV1DUB0_OLDCO</name>
<proteinExistence type="predicted"/>
<gene>
    <name evidence="2" type="ORF">OLC1_LOCUS18065</name>
</gene>
<dbReference type="Proteomes" id="UP001161247">
    <property type="component" value="Chromosome 6"/>
</dbReference>
<reference evidence="2" key="1">
    <citation type="submission" date="2023-03" db="EMBL/GenBank/DDBJ databases">
        <authorList>
            <person name="Julca I."/>
        </authorList>
    </citation>
    <scope>NUCLEOTIDE SEQUENCE</scope>
</reference>
<dbReference type="EMBL" id="OX459123">
    <property type="protein sequence ID" value="CAI9110399.1"/>
    <property type="molecule type" value="Genomic_DNA"/>
</dbReference>
<sequence>MEIDPRSLVKVFRTLEALHLSGPFLLQDPTAVSLPKLEVLRLNFVQYGSDESVRKLVSGSPSLHTLWIHRYHYDGMAVCTISSPVLKYLDYSHGMCYGNNFHDVSHFKLVIDAPALGYLTLVNFSCDEISLMQKLTSLREVRLQTSPFMPCLEGEVAVGLVKAFGSRAEFMKLSYETMEALFSCTTTTKLSATFERLTVLDVQVDCFGLGDLMELIDCCPVLEVLQVQMLECVDPNIWRNPSSVPKCLLSSLKQVVYLGFEYHMDETSMLGFTVKHALVLETVDIICKTFLHLSGTITSFRKMLMSRRVSPTCRIDIS</sequence>
<dbReference type="Pfam" id="PF08387">
    <property type="entry name" value="FBD"/>
    <property type="match status" value="1"/>
</dbReference>
<dbReference type="Gene3D" id="3.80.10.10">
    <property type="entry name" value="Ribonuclease Inhibitor"/>
    <property type="match status" value="1"/>
</dbReference>
<evidence type="ECO:0000259" key="1">
    <source>
        <dbReference type="Pfam" id="PF08387"/>
    </source>
</evidence>
<keyword evidence="3" id="KW-1185">Reference proteome</keyword>
<dbReference type="PANTHER" id="PTHR31900:SF34">
    <property type="entry name" value="EMB|CAB62440.1-RELATED"/>
    <property type="match status" value="1"/>
</dbReference>
<dbReference type="InterPro" id="IPR006566">
    <property type="entry name" value="FBD"/>
</dbReference>
<organism evidence="2 3">
    <name type="scientific">Oldenlandia corymbosa var. corymbosa</name>
    <dbReference type="NCBI Taxonomy" id="529605"/>
    <lineage>
        <taxon>Eukaryota</taxon>
        <taxon>Viridiplantae</taxon>
        <taxon>Streptophyta</taxon>
        <taxon>Embryophyta</taxon>
        <taxon>Tracheophyta</taxon>
        <taxon>Spermatophyta</taxon>
        <taxon>Magnoliopsida</taxon>
        <taxon>eudicotyledons</taxon>
        <taxon>Gunneridae</taxon>
        <taxon>Pentapetalae</taxon>
        <taxon>asterids</taxon>
        <taxon>lamiids</taxon>
        <taxon>Gentianales</taxon>
        <taxon>Rubiaceae</taxon>
        <taxon>Rubioideae</taxon>
        <taxon>Spermacoceae</taxon>
        <taxon>Hedyotis-Oldenlandia complex</taxon>
        <taxon>Oldenlandia</taxon>
    </lineage>
</organism>
<dbReference type="PANTHER" id="PTHR31900">
    <property type="entry name" value="F-BOX/RNI SUPERFAMILY PROTEIN-RELATED"/>
    <property type="match status" value="1"/>
</dbReference>
<evidence type="ECO:0000313" key="3">
    <source>
        <dbReference type="Proteomes" id="UP001161247"/>
    </source>
</evidence>
<dbReference type="InterPro" id="IPR032675">
    <property type="entry name" value="LRR_dom_sf"/>
</dbReference>
<feature type="domain" description="FBD" evidence="1">
    <location>
        <begin position="241"/>
        <end position="283"/>
    </location>
</feature>
<dbReference type="AlphaFoldDB" id="A0AAV1DUB0"/>
<dbReference type="InterPro" id="IPR050232">
    <property type="entry name" value="FBL13/AtMIF1-like"/>
</dbReference>
<accession>A0AAV1DUB0</accession>
<dbReference type="SUPFAM" id="SSF52047">
    <property type="entry name" value="RNI-like"/>
    <property type="match status" value="1"/>
</dbReference>
<protein>
    <submittedName>
        <fullName evidence="2">OLC1v1010410C1</fullName>
    </submittedName>
</protein>
<evidence type="ECO:0000313" key="2">
    <source>
        <dbReference type="EMBL" id="CAI9110399.1"/>
    </source>
</evidence>